<evidence type="ECO:0000256" key="1">
    <source>
        <dbReference type="SAM" id="MobiDB-lite"/>
    </source>
</evidence>
<feature type="compositionally biased region" description="Gly residues" evidence="1">
    <location>
        <begin position="20"/>
        <end position="29"/>
    </location>
</feature>
<evidence type="ECO:0000313" key="2">
    <source>
        <dbReference type="EMBL" id="GEU39512.1"/>
    </source>
</evidence>
<gene>
    <name evidence="2" type="ORF">Tci_011490</name>
</gene>
<accession>A0A6L2JS81</accession>
<feature type="region of interest" description="Disordered" evidence="1">
    <location>
        <begin position="1"/>
        <end position="54"/>
    </location>
</feature>
<name>A0A6L2JS81_TANCI</name>
<feature type="compositionally biased region" description="Basic and acidic residues" evidence="1">
    <location>
        <begin position="30"/>
        <end position="44"/>
    </location>
</feature>
<dbReference type="EMBL" id="BKCJ010001183">
    <property type="protein sequence ID" value="GEU39512.1"/>
    <property type="molecule type" value="Genomic_DNA"/>
</dbReference>
<comment type="caution">
    <text evidence="2">The sequence shown here is derived from an EMBL/GenBank/DDBJ whole genome shotgun (WGS) entry which is preliminary data.</text>
</comment>
<organism evidence="2">
    <name type="scientific">Tanacetum cinerariifolium</name>
    <name type="common">Dalmatian daisy</name>
    <name type="synonym">Chrysanthemum cinerariifolium</name>
    <dbReference type="NCBI Taxonomy" id="118510"/>
    <lineage>
        <taxon>Eukaryota</taxon>
        <taxon>Viridiplantae</taxon>
        <taxon>Streptophyta</taxon>
        <taxon>Embryophyta</taxon>
        <taxon>Tracheophyta</taxon>
        <taxon>Spermatophyta</taxon>
        <taxon>Magnoliopsida</taxon>
        <taxon>eudicotyledons</taxon>
        <taxon>Gunneridae</taxon>
        <taxon>Pentapetalae</taxon>
        <taxon>asterids</taxon>
        <taxon>campanulids</taxon>
        <taxon>Asterales</taxon>
        <taxon>Asteraceae</taxon>
        <taxon>Asteroideae</taxon>
        <taxon>Anthemideae</taxon>
        <taxon>Anthemidinae</taxon>
        <taxon>Tanacetum</taxon>
    </lineage>
</organism>
<reference evidence="2" key="1">
    <citation type="journal article" date="2019" name="Sci. Rep.">
        <title>Draft genome of Tanacetum cinerariifolium, the natural source of mosquito coil.</title>
        <authorList>
            <person name="Yamashiro T."/>
            <person name="Shiraishi A."/>
            <person name="Satake H."/>
            <person name="Nakayama K."/>
        </authorList>
    </citation>
    <scope>NUCLEOTIDE SEQUENCE</scope>
</reference>
<proteinExistence type="predicted"/>
<sequence length="141" mass="16078">MPPRMRTRSASRPATESLRGGMGVWVGRGGRGERLRKGNDERVNDLSGQGNDQGKDTAFWFLRFISCDLVLQFGHAFCFKTSCVLPKEKLRFVLKQVAFCFKALCVLLQDSLHFASKLVAFCFKTRCILLHDILRFVSRFL</sequence>
<protein>
    <submittedName>
        <fullName evidence="2">Uncharacterized protein</fullName>
    </submittedName>
</protein>
<dbReference type="AlphaFoldDB" id="A0A6L2JS81"/>